<evidence type="ECO:0000256" key="2">
    <source>
        <dbReference type="ARBA" id="ARBA00009127"/>
    </source>
</evidence>
<feature type="region of interest" description="Disordered" evidence="4">
    <location>
        <begin position="162"/>
        <end position="187"/>
    </location>
</feature>
<evidence type="ECO:0000256" key="4">
    <source>
        <dbReference type="SAM" id="MobiDB-lite"/>
    </source>
</evidence>
<dbReference type="PANTHER" id="PTHR10009">
    <property type="entry name" value="PROTEIN YELLOW-RELATED"/>
    <property type="match status" value="1"/>
</dbReference>
<dbReference type="Pfam" id="PF03022">
    <property type="entry name" value="MRJP"/>
    <property type="match status" value="1"/>
</dbReference>
<feature type="signal peptide" evidence="5">
    <location>
        <begin position="1"/>
        <end position="18"/>
    </location>
</feature>
<evidence type="ECO:0000256" key="3">
    <source>
        <dbReference type="ARBA" id="ARBA00022525"/>
    </source>
</evidence>
<keyword evidence="3" id="KW-0964">Secreted</keyword>
<dbReference type="AlphaFoldDB" id="D8Q7E1"/>
<dbReference type="HOGENOM" id="CLU_031076_0_2_1"/>
<sequence>MILTTSLLAVALAASARAVNFSAVEGSPGLSDNGTYGPPIEIVHLFQHPPIGITISKSGRAFVTFNRGNLTANPKTLAEVVNSTADVAWPSAEFNAPPDGLFNLSSGINYGSSDSQHFLNVQGAIFDAYDRLWVLDTGRPASDGGDNAPSFPGGPKLMAFSLDDEGSSSASANGSTTANGSTAANGTTYGNSTASSNITTGATPFTTITFPNTVLPATGYLNDFRIDLRKGDAGIAYIADSGSRGIIVADLASGESWRHLDLVASVQPKAGFLPTLFGIPTYQSSAGSPAYKYPVAAGGGIDGFTLSADGEYIYFASISSRDFYRVPTAPLLVNPLHDSTATVKAANSVQYLGELGGAADGLESDSTGKVYVTSPEHNAINIYNPDTGLVEPFVRDPRLAWPDTLAVADDGYLYVTLPQLWLSAAFQNGTDKRQKPFALARVPIDGKPVRLA</sequence>
<dbReference type="PANTHER" id="PTHR10009:SF18">
    <property type="entry name" value="PROTEIN YELLOW-LIKE PROTEIN"/>
    <property type="match status" value="1"/>
</dbReference>
<comment type="subcellular location">
    <subcellularLocation>
        <location evidence="1">Secreted</location>
    </subcellularLocation>
</comment>
<keyword evidence="5" id="KW-0732">Signal</keyword>
<dbReference type="OMA" id="HDPRILW"/>
<proteinExistence type="inferred from homology"/>
<reference evidence="6 7" key="1">
    <citation type="journal article" date="2010" name="Nat. Biotechnol.">
        <title>Genome sequence of the model mushroom Schizophyllum commune.</title>
        <authorList>
            <person name="Ohm R.A."/>
            <person name="de Jong J.F."/>
            <person name="Lugones L.G."/>
            <person name="Aerts A."/>
            <person name="Kothe E."/>
            <person name="Stajich J.E."/>
            <person name="de Vries R.P."/>
            <person name="Record E."/>
            <person name="Levasseur A."/>
            <person name="Baker S.E."/>
            <person name="Bartholomew K.A."/>
            <person name="Coutinho P.M."/>
            <person name="Erdmann S."/>
            <person name="Fowler T.J."/>
            <person name="Gathman A.C."/>
            <person name="Lombard V."/>
            <person name="Henrissat B."/>
            <person name="Knabe N."/>
            <person name="Kuees U."/>
            <person name="Lilly W.W."/>
            <person name="Lindquist E."/>
            <person name="Lucas S."/>
            <person name="Magnuson J.K."/>
            <person name="Piumi F."/>
            <person name="Raudaskoski M."/>
            <person name="Salamov A."/>
            <person name="Schmutz J."/>
            <person name="Schwarze F.W.M.R."/>
            <person name="vanKuyk P.A."/>
            <person name="Horton J.S."/>
            <person name="Grigoriev I.V."/>
            <person name="Woesten H.A.B."/>
        </authorList>
    </citation>
    <scope>NUCLEOTIDE SEQUENCE [LARGE SCALE GENOMIC DNA]</scope>
    <source>
        <strain evidence="7">H4-8 / FGSC 9210</strain>
    </source>
</reference>
<evidence type="ECO:0000256" key="5">
    <source>
        <dbReference type="SAM" id="SignalP"/>
    </source>
</evidence>
<dbReference type="EMBL" id="GL377307">
    <property type="protein sequence ID" value="EFI96011.1"/>
    <property type="molecule type" value="Genomic_DNA"/>
</dbReference>
<evidence type="ECO:0000313" key="7">
    <source>
        <dbReference type="Proteomes" id="UP000007431"/>
    </source>
</evidence>
<evidence type="ECO:0008006" key="8">
    <source>
        <dbReference type="Google" id="ProtNLM"/>
    </source>
</evidence>
<protein>
    <recommendedName>
        <fullName evidence="8">Major royal jelly protein</fullName>
    </recommendedName>
</protein>
<gene>
    <name evidence="6" type="ORF">SCHCODRAFT_235367</name>
</gene>
<dbReference type="InterPro" id="IPR017996">
    <property type="entry name" value="MRJP/yellow-related"/>
</dbReference>
<dbReference type="SUPFAM" id="SSF101898">
    <property type="entry name" value="NHL repeat"/>
    <property type="match status" value="1"/>
</dbReference>
<organism evidence="7">
    <name type="scientific">Schizophyllum commune (strain H4-8 / FGSC 9210)</name>
    <name type="common">Split gill fungus</name>
    <dbReference type="NCBI Taxonomy" id="578458"/>
    <lineage>
        <taxon>Eukaryota</taxon>
        <taxon>Fungi</taxon>
        <taxon>Dikarya</taxon>
        <taxon>Basidiomycota</taxon>
        <taxon>Agaricomycotina</taxon>
        <taxon>Agaricomycetes</taxon>
        <taxon>Agaricomycetidae</taxon>
        <taxon>Agaricales</taxon>
        <taxon>Schizophyllaceae</taxon>
        <taxon>Schizophyllum</taxon>
    </lineage>
</organism>
<accession>D8Q7E1</accession>
<dbReference type="OrthoDB" id="7776143at2759"/>
<dbReference type="InterPro" id="IPR011042">
    <property type="entry name" value="6-blade_b-propeller_TolB-like"/>
</dbReference>
<dbReference type="eggNOG" id="ENOG502QVUM">
    <property type="taxonomic scope" value="Eukaryota"/>
</dbReference>
<evidence type="ECO:0000256" key="1">
    <source>
        <dbReference type="ARBA" id="ARBA00004613"/>
    </source>
</evidence>
<dbReference type="Gene3D" id="2.120.10.30">
    <property type="entry name" value="TolB, C-terminal domain"/>
    <property type="match status" value="2"/>
</dbReference>
<feature type="compositionally biased region" description="Low complexity" evidence="4">
    <location>
        <begin position="167"/>
        <end position="187"/>
    </location>
</feature>
<feature type="chain" id="PRO_5003120688" description="Major royal jelly protein" evidence="5">
    <location>
        <begin position="19"/>
        <end position="452"/>
    </location>
</feature>
<name>D8Q7E1_SCHCM</name>
<dbReference type="GeneID" id="9587431"/>
<dbReference type="GO" id="GO:0005576">
    <property type="term" value="C:extracellular region"/>
    <property type="evidence" value="ECO:0007669"/>
    <property type="project" value="UniProtKB-SubCell"/>
</dbReference>
<dbReference type="RefSeq" id="XP_003030914.1">
    <property type="nucleotide sequence ID" value="XM_003030868.1"/>
</dbReference>
<dbReference type="VEuPathDB" id="FungiDB:SCHCODRAFT_02629356"/>
<dbReference type="Proteomes" id="UP000007431">
    <property type="component" value="Unassembled WGS sequence"/>
</dbReference>
<dbReference type="KEGG" id="scm:SCHCO_02629356"/>
<dbReference type="InParanoid" id="D8Q7E1"/>
<evidence type="ECO:0000313" key="6">
    <source>
        <dbReference type="EMBL" id="EFI96011.1"/>
    </source>
</evidence>
<comment type="similarity">
    <text evidence="2">Belongs to the major royal jelly protein family.</text>
</comment>
<keyword evidence="7" id="KW-1185">Reference proteome</keyword>